<dbReference type="Proteomes" id="UP000070544">
    <property type="component" value="Unassembled WGS sequence"/>
</dbReference>
<dbReference type="Gene3D" id="3.40.50.300">
    <property type="entry name" value="P-loop containing nucleotide triphosphate hydrolases"/>
    <property type="match status" value="1"/>
</dbReference>
<dbReference type="InterPro" id="IPR003578">
    <property type="entry name" value="Small_GTPase_Rho"/>
</dbReference>
<dbReference type="NCBIfam" id="TIGR00231">
    <property type="entry name" value="small_GTP"/>
    <property type="match status" value="1"/>
</dbReference>
<accession>A0A139AIH0</accession>
<dbReference type="GO" id="GO:0003924">
    <property type="term" value="F:GTPase activity"/>
    <property type="evidence" value="ECO:0007669"/>
    <property type="project" value="InterPro"/>
</dbReference>
<dbReference type="STRING" id="1344416.A0A139AIH0"/>
<evidence type="ECO:0000313" key="4">
    <source>
        <dbReference type="EMBL" id="KXS16606.1"/>
    </source>
</evidence>
<dbReference type="InterPro" id="IPR027417">
    <property type="entry name" value="P-loop_NTPase"/>
</dbReference>
<dbReference type="OMA" id="NIGASRY"/>
<organism evidence="4 5">
    <name type="scientific">Gonapodya prolifera (strain JEL478)</name>
    <name type="common">Monoblepharis prolifera</name>
    <dbReference type="NCBI Taxonomy" id="1344416"/>
    <lineage>
        <taxon>Eukaryota</taxon>
        <taxon>Fungi</taxon>
        <taxon>Fungi incertae sedis</taxon>
        <taxon>Chytridiomycota</taxon>
        <taxon>Chytridiomycota incertae sedis</taxon>
        <taxon>Monoblepharidomycetes</taxon>
        <taxon>Monoblepharidales</taxon>
        <taxon>Gonapodyaceae</taxon>
        <taxon>Gonapodya</taxon>
    </lineage>
</organism>
<dbReference type="InterPro" id="IPR001806">
    <property type="entry name" value="Small_GTPase"/>
</dbReference>
<evidence type="ECO:0000256" key="2">
    <source>
        <dbReference type="ARBA" id="ARBA00023134"/>
    </source>
</evidence>
<proteinExistence type="predicted"/>
<keyword evidence="2" id="KW-0342">GTP-binding</keyword>
<evidence type="ECO:0000259" key="3">
    <source>
        <dbReference type="PROSITE" id="PS50835"/>
    </source>
</evidence>
<gene>
    <name evidence="4" type="ORF">M427DRAFT_110913</name>
</gene>
<dbReference type="PANTHER" id="PTHR24072">
    <property type="entry name" value="RHO FAMILY GTPASE"/>
    <property type="match status" value="1"/>
</dbReference>
<dbReference type="PROSITE" id="PS50835">
    <property type="entry name" value="IG_LIKE"/>
    <property type="match status" value="1"/>
</dbReference>
<dbReference type="SMART" id="SM00175">
    <property type="entry name" value="RAB"/>
    <property type="match status" value="1"/>
</dbReference>
<dbReference type="AlphaFoldDB" id="A0A139AIH0"/>
<dbReference type="SMART" id="SM00173">
    <property type="entry name" value="RAS"/>
    <property type="match status" value="1"/>
</dbReference>
<dbReference type="GO" id="GO:0007264">
    <property type="term" value="P:small GTPase-mediated signal transduction"/>
    <property type="evidence" value="ECO:0007669"/>
    <property type="project" value="InterPro"/>
</dbReference>
<keyword evidence="5" id="KW-1185">Reference proteome</keyword>
<keyword evidence="1" id="KW-0547">Nucleotide-binding</keyword>
<dbReference type="EMBL" id="KQ965751">
    <property type="protein sequence ID" value="KXS16606.1"/>
    <property type="molecule type" value="Genomic_DNA"/>
</dbReference>
<dbReference type="OrthoDB" id="25896at2759"/>
<dbReference type="PROSITE" id="PS51419">
    <property type="entry name" value="RAB"/>
    <property type="match status" value="1"/>
</dbReference>
<name>A0A139AIH0_GONPJ</name>
<sequence>MLGKNGSVSPDDGRKKIVVAGNAGVGKTSLLTTASGGKFPETKYLPAVFSRDYAISRTIDGDQAWVTFVDMDPPVASLPSTRKTALQDGMNAHAVLICFAVGDRKSFSDVQDTWAELVKVWKDSGLPVLLAGLKADARGEGAVTREEANALAESIGAAQYFEVSAKAGEGVSEVIEQIIRAAIPILDRKARGGKPDQKEKICLVM</sequence>
<dbReference type="PRINTS" id="PR00449">
    <property type="entry name" value="RASTRNSFRMNG"/>
</dbReference>
<feature type="domain" description="Ig-like" evidence="3">
    <location>
        <begin position="73"/>
        <end position="114"/>
    </location>
</feature>
<keyword evidence="4" id="KW-0378">Hydrolase</keyword>
<dbReference type="PROSITE" id="PS51421">
    <property type="entry name" value="RAS"/>
    <property type="match status" value="1"/>
</dbReference>
<reference evidence="4 5" key="1">
    <citation type="journal article" date="2015" name="Genome Biol. Evol.">
        <title>Phylogenomic analyses indicate that early fungi evolved digesting cell walls of algal ancestors of land plants.</title>
        <authorList>
            <person name="Chang Y."/>
            <person name="Wang S."/>
            <person name="Sekimoto S."/>
            <person name="Aerts A.L."/>
            <person name="Choi C."/>
            <person name="Clum A."/>
            <person name="LaButti K.M."/>
            <person name="Lindquist E.A."/>
            <person name="Yee Ngan C."/>
            <person name="Ohm R.A."/>
            <person name="Salamov A.A."/>
            <person name="Grigoriev I.V."/>
            <person name="Spatafora J.W."/>
            <person name="Berbee M.L."/>
        </authorList>
    </citation>
    <scope>NUCLEOTIDE SEQUENCE [LARGE SCALE GENOMIC DNA]</scope>
    <source>
        <strain evidence="4 5">JEL478</strain>
    </source>
</reference>
<dbReference type="SMART" id="SM00174">
    <property type="entry name" value="RHO"/>
    <property type="match status" value="1"/>
</dbReference>
<dbReference type="InterPro" id="IPR005225">
    <property type="entry name" value="Small_GTP-bd"/>
</dbReference>
<dbReference type="PROSITE" id="PS51420">
    <property type="entry name" value="RHO"/>
    <property type="match status" value="1"/>
</dbReference>
<evidence type="ECO:0000256" key="1">
    <source>
        <dbReference type="ARBA" id="ARBA00022741"/>
    </source>
</evidence>
<dbReference type="GO" id="GO:0005525">
    <property type="term" value="F:GTP binding"/>
    <property type="evidence" value="ECO:0007669"/>
    <property type="project" value="UniProtKB-KW"/>
</dbReference>
<evidence type="ECO:0000313" key="5">
    <source>
        <dbReference type="Proteomes" id="UP000070544"/>
    </source>
</evidence>
<dbReference type="SUPFAM" id="SSF52540">
    <property type="entry name" value="P-loop containing nucleoside triphosphate hydrolases"/>
    <property type="match status" value="1"/>
</dbReference>
<dbReference type="Pfam" id="PF00071">
    <property type="entry name" value="Ras"/>
    <property type="match status" value="1"/>
</dbReference>
<dbReference type="InterPro" id="IPR007110">
    <property type="entry name" value="Ig-like_dom"/>
</dbReference>
<protein>
    <submittedName>
        <fullName evidence="4">p-loop containing nucleoside triphosphate hydrolase protein</fullName>
    </submittedName>
</protein>